<dbReference type="PhylomeDB" id="B4HQK0"/>
<keyword evidence="3" id="KW-1185">Reference proteome</keyword>
<feature type="region of interest" description="Disordered" evidence="1">
    <location>
        <begin position="35"/>
        <end position="55"/>
    </location>
</feature>
<feature type="region of interest" description="Disordered" evidence="1">
    <location>
        <begin position="359"/>
        <end position="384"/>
    </location>
</feature>
<evidence type="ECO:0000313" key="2">
    <source>
        <dbReference type="EMBL" id="EDW47735.1"/>
    </source>
</evidence>
<feature type="region of interest" description="Disordered" evidence="1">
    <location>
        <begin position="143"/>
        <end position="175"/>
    </location>
</feature>
<dbReference type="OMA" id="HRRHFIL"/>
<dbReference type="HOGENOM" id="CLU_738227_0_0_1"/>
<feature type="region of interest" description="Disordered" evidence="1">
    <location>
        <begin position="189"/>
        <end position="216"/>
    </location>
</feature>
<protein>
    <submittedName>
        <fullName evidence="2">GM21476</fullName>
    </submittedName>
</protein>
<evidence type="ECO:0000256" key="1">
    <source>
        <dbReference type="SAM" id="MobiDB-lite"/>
    </source>
</evidence>
<dbReference type="STRING" id="7238.B4HQK0"/>
<dbReference type="Proteomes" id="UP000001292">
    <property type="component" value="Unassembled WGS sequence"/>
</dbReference>
<organism evidence="3">
    <name type="scientific">Drosophila sechellia</name>
    <name type="common">Fruit fly</name>
    <dbReference type="NCBI Taxonomy" id="7238"/>
    <lineage>
        <taxon>Eukaryota</taxon>
        <taxon>Metazoa</taxon>
        <taxon>Ecdysozoa</taxon>
        <taxon>Arthropoda</taxon>
        <taxon>Hexapoda</taxon>
        <taxon>Insecta</taxon>
        <taxon>Pterygota</taxon>
        <taxon>Neoptera</taxon>
        <taxon>Endopterygota</taxon>
        <taxon>Diptera</taxon>
        <taxon>Brachycera</taxon>
        <taxon>Muscomorpha</taxon>
        <taxon>Ephydroidea</taxon>
        <taxon>Drosophilidae</taxon>
        <taxon>Drosophila</taxon>
        <taxon>Sophophora</taxon>
    </lineage>
</organism>
<feature type="region of interest" description="Disordered" evidence="1">
    <location>
        <begin position="282"/>
        <end position="301"/>
    </location>
</feature>
<reference evidence="2 3" key="1">
    <citation type="journal article" date="2007" name="Nature">
        <title>Evolution of genes and genomes on the Drosophila phylogeny.</title>
        <authorList>
            <consortium name="Drosophila 12 Genomes Consortium"/>
            <person name="Clark A.G."/>
            <person name="Eisen M.B."/>
            <person name="Smith D.R."/>
            <person name="Bergman C.M."/>
            <person name="Oliver B."/>
            <person name="Markow T.A."/>
            <person name="Kaufman T.C."/>
            <person name="Kellis M."/>
            <person name="Gelbart W."/>
            <person name="Iyer V.N."/>
            <person name="Pollard D.A."/>
            <person name="Sackton T.B."/>
            <person name="Larracuente A.M."/>
            <person name="Singh N.D."/>
            <person name="Abad J.P."/>
            <person name="Abt D.N."/>
            <person name="Adryan B."/>
            <person name="Aguade M."/>
            <person name="Akashi H."/>
            <person name="Anderson W.W."/>
            <person name="Aquadro C.F."/>
            <person name="Ardell D.H."/>
            <person name="Arguello R."/>
            <person name="Artieri C.G."/>
            <person name="Barbash D.A."/>
            <person name="Barker D."/>
            <person name="Barsanti P."/>
            <person name="Batterham P."/>
            <person name="Batzoglou S."/>
            <person name="Begun D."/>
            <person name="Bhutkar A."/>
            <person name="Blanco E."/>
            <person name="Bosak S.A."/>
            <person name="Bradley R.K."/>
            <person name="Brand A.D."/>
            <person name="Brent M.R."/>
            <person name="Brooks A.N."/>
            <person name="Brown R.H."/>
            <person name="Butlin R.K."/>
            <person name="Caggese C."/>
            <person name="Calvi B.R."/>
            <person name="Bernardo de Carvalho A."/>
            <person name="Caspi A."/>
            <person name="Castrezana S."/>
            <person name="Celniker S.E."/>
            <person name="Chang J.L."/>
            <person name="Chapple C."/>
            <person name="Chatterji S."/>
            <person name="Chinwalla A."/>
            <person name="Civetta A."/>
            <person name="Clifton S.W."/>
            <person name="Comeron J.M."/>
            <person name="Costello J.C."/>
            <person name="Coyne J.A."/>
            <person name="Daub J."/>
            <person name="David R.G."/>
            <person name="Delcher A.L."/>
            <person name="Delehaunty K."/>
            <person name="Do C.B."/>
            <person name="Ebling H."/>
            <person name="Edwards K."/>
            <person name="Eickbush T."/>
            <person name="Evans J.D."/>
            <person name="Filipski A."/>
            <person name="Findeiss S."/>
            <person name="Freyhult E."/>
            <person name="Fulton L."/>
            <person name="Fulton R."/>
            <person name="Garcia A.C."/>
            <person name="Gardiner A."/>
            <person name="Garfield D.A."/>
            <person name="Garvin B.E."/>
            <person name="Gibson G."/>
            <person name="Gilbert D."/>
            <person name="Gnerre S."/>
            <person name="Godfrey J."/>
            <person name="Good R."/>
            <person name="Gotea V."/>
            <person name="Gravely B."/>
            <person name="Greenberg A.J."/>
            <person name="Griffiths-Jones S."/>
            <person name="Gross S."/>
            <person name="Guigo R."/>
            <person name="Gustafson E.A."/>
            <person name="Haerty W."/>
            <person name="Hahn M.W."/>
            <person name="Halligan D.L."/>
            <person name="Halpern A.L."/>
            <person name="Halter G.M."/>
            <person name="Han M.V."/>
            <person name="Heger A."/>
            <person name="Hillier L."/>
            <person name="Hinrichs A.S."/>
            <person name="Holmes I."/>
            <person name="Hoskins R.A."/>
            <person name="Hubisz M.J."/>
            <person name="Hultmark D."/>
            <person name="Huntley M.A."/>
            <person name="Jaffe D.B."/>
            <person name="Jagadeeshan S."/>
            <person name="Jeck W.R."/>
            <person name="Johnson J."/>
            <person name="Jones C.D."/>
            <person name="Jordan W.C."/>
            <person name="Karpen G.H."/>
            <person name="Kataoka E."/>
            <person name="Keightley P.D."/>
            <person name="Kheradpour P."/>
            <person name="Kirkness E.F."/>
            <person name="Koerich L.B."/>
            <person name="Kristiansen K."/>
            <person name="Kudrna D."/>
            <person name="Kulathinal R.J."/>
            <person name="Kumar S."/>
            <person name="Kwok R."/>
            <person name="Lander E."/>
            <person name="Langley C.H."/>
            <person name="Lapoint R."/>
            <person name="Lazzaro B.P."/>
            <person name="Lee S.J."/>
            <person name="Levesque L."/>
            <person name="Li R."/>
            <person name="Lin C.F."/>
            <person name="Lin M.F."/>
            <person name="Lindblad-Toh K."/>
            <person name="Llopart A."/>
            <person name="Long M."/>
            <person name="Low L."/>
            <person name="Lozovsky E."/>
            <person name="Lu J."/>
            <person name="Luo M."/>
            <person name="Machado C.A."/>
            <person name="Makalowski W."/>
            <person name="Marzo M."/>
            <person name="Matsuda M."/>
            <person name="Matzkin L."/>
            <person name="McAllister B."/>
            <person name="McBride C.S."/>
            <person name="McKernan B."/>
            <person name="McKernan K."/>
            <person name="Mendez-Lago M."/>
            <person name="Minx P."/>
            <person name="Mollenhauer M.U."/>
            <person name="Montooth K."/>
            <person name="Mount S.M."/>
            <person name="Mu X."/>
            <person name="Myers E."/>
            <person name="Negre B."/>
            <person name="Newfeld S."/>
            <person name="Nielsen R."/>
            <person name="Noor M.A."/>
            <person name="O'Grady P."/>
            <person name="Pachter L."/>
            <person name="Papaceit M."/>
            <person name="Parisi M.J."/>
            <person name="Parisi M."/>
            <person name="Parts L."/>
            <person name="Pedersen J.S."/>
            <person name="Pesole G."/>
            <person name="Phillippy A.M."/>
            <person name="Ponting C.P."/>
            <person name="Pop M."/>
            <person name="Porcelli D."/>
            <person name="Powell J.R."/>
            <person name="Prohaska S."/>
            <person name="Pruitt K."/>
            <person name="Puig M."/>
            <person name="Quesneville H."/>
            <person name="Ram K.R."/>
            <person name="Rand D."/>
            <person name="Rasmussen M.D."/>
            <person name="Reed L.K."/>
            <person name="Reenan R."/>
            <person name="Reily A."/>
            <person name="Remington K.A."/>
            <person name="Rieger T.T."/>
            <person name="Ritchie M.G."/>
            <person name="Robin C."/>
            <person name="Rogers Y.H."/>
            <person name="Rohde C."/>
            <person name="Rozas J."/>
            <person name="Rubenfield M.J."/>
            <person name="Ruiz A."/>
            <person name="Russo S."/>
            <person name="Salzberg S.L."/>
            <person name="Sanchez-Gracia A."/>
            <person name="Saranga D.J."/>
            <person name="Sato H."/>
            <person name="Schaeffer S.W."/>
            <person name="Schatz M.C."/>
            <person name="Schlenke T."/>
            <person name="Schwartz R."/>
            <person name="Segarra C."/>
            <person name="Singh R.S."/>
            <person name="Sirot L."/>
            <person name="Sirota M."/>
            <person name="Sisneros N.B."/>
            <person name="Smith C.D."/>
            <person name="Smith T.F."/>
            <person name="Spieth J."/>
            <person name="Stage D.E."/>
            <person name="Stark A."/>
            <person name="Stephan W."/>
            <person name="Strausberg R.L."/>
            <person name="Strempel S."/>
            <person name="Sturgill D."/>
            <person name="Sutton G."/>
            <person name="Sutton G.G."/>
            <person name="Tao W."/>
            <person name="Teichmann S."/>
            <person name="Tobari Y.N."/>
            <person name="Tomimura Y."/>
            <person name="Tsolas J.M."/>
            <person name="Valente V.L."/>
            <person name="Venter E."/>
            <person name="Venter J.C."/>
            <person name="Vicario S."/>
            <person name="Vieira F.G."/>
            <person name="Vilella A.J."/>
            <person name="Villasante A."/>
            <person name="Walenz B."/>
            <person name="Wang J."/>
            <person name="Wasserman M."/>
            <person name="Watts T."/>
            <person name="Wilson D."/>
            <person name="Wilson R.K."/>
            <person name="Wing R.A."/>
            <person name="Wolfner M.F."/>
            <person name="Wong A."/>
            <person name="Wong G.K."/>
            <person name="Wu C.I."/>
            <person name="Wu G."/>
            <person name="Yamamoto D."/>
            <person name="Yang H.P."/>
            <person name="Yang S.P."/>
            <person name="Yorke J.A."/>
            <person name="Yoshida K."/>
            <person name="Zdobnov E."/>
            <person name="Zhang P."/>
            <person name="Zhang Y."/>
            <person name="Zimin A.V."/>
            <person name="Baldwin J."/>
            <person name="Abdouelleil A."/>
            <person name="Abdulkadir J."/>
            <person name="Abebe A."/>
            <person name="Abera B."/>
            <person name="Abreu J."/>
            <person name="Acer S.C."/>
            <person name="Aftuck L."/>
            <person name="Alexander A."/>
            <person name="An P."/>
            <person name="Anderson E."/>
            <person name="Anderson S."/>
            <person name="Arachi H."/>
            <person name="Azer M."/>
            <person name="Bachantsang P."/>
            <person name="Barry A."/>
            <person name="Bayul T."/>
            <person name="Berlin A."/>
            <person name="Bessette D."/>
            <person name="Bloom T."/>
            <person name="Blye J."/>
            <person name="Boguslavskiy L."/>
            <person name="Bonnet C."/>
            <person name="Boukhgalter B."/>
            <person name="Bourzgui I."/>
            <person name="Brown A."/>
            <person name="Cahill P."/>
            <person name="Channer S."/>
            <person name="Cheshatsang Y."/>
            <person name="Chuda L."/>
            <person name="Citroen M."/>
            <person name="Collymore A."/>
            <person name="Cooke P."/>
            <person name="Costello M."/>
            <person name="D'Aco K."/>
            <person name="Daza R."/>
            <person name="De Haan G."/>
            <person name="DeGray S."/>
            <person name="DeMaso C."/>
            <person name="Dhargay N."/>
            <person name="Dooley K."/>
            <person name="Dooley E."/>
            <person name="Doricent M."/>
            <person name="Dorje P."/>
            <person name="Dorjee K."/>
            <person name="Dupes A."/>
            <person name="Elong R."/>
            <person name="Falk J."/>
            <person name="Farina A."/>
            <person name="Faro S."/>
            <person name="Ferguson D."/>
            <person name="Fisher S."/>
            <person name="Foley C.D."/>
            <person name="Franke A."/>
            <person name="Friedrich D."/>
            <person name="Gadbois L."/>
            <person name="Gearin G."/>
            <person name="Gearin C.R."/>
            <person name="Giannoukos G."/>
            <person name="Goode T."/>
            <person name="Graham J."/>
            <person name="Grandbois E."/>
            <person name="Grewal S."/>
            <person name="Gyaltsen K."/>
            <person name="Hafez N."/>
            <person name="Hagos B."/>
            <person name="Hall J."/>
            <person name="Henson C."/>
            <person name="Hollinger A."/>
            <person name="Honan T."/>
            <person name="Huard M.D."/>
            <person name="Hughes L."/>
            <person name="Hurhula B."/>
            <person name="Husby M.E."/>
            <person name="Kamat A."/>
            <person name="Kanga B."/>
            <person name="Kashin S."/>
            <person name="Khazanovich D."/>
            <person name="Kisner P."/>
            <person name="Lance K."/>
            <person name="Lara M."/>
            <person name="Lee W."/>
            <person name="Lennon N."/>
            <person name="Letendre F."/>
            <person name="LeVine R."/>
            <person name="Lipovsky A."/>
            <person name="Liu X."/>
            <person name="Liu J."/>
            <person name="Liu S."/>
            <person name="Lokyitsang T."/>
            <person name="Lokyitsang Y."/>
            <person name="Lubonja R."/>
            <person name="Lui A."/>
            <person name="MacDonald P."/>
            <person name="Magnisalis V."/>
            <person name="Maru K."/>
            <person name="Matthews C."/>
            <person name="McCusker W."/>
            <person name="McDonough S."/>
            <person name="Mehta T."/>
            <person name="Meldrim J."/>
            <person name="Meneus L."/>
            <person name="Mihai O."/>
            <person name="Mihalev A."/>
            <person name="Mihova T."/>
            <person name="Mittelman R."/>
            <person name="Mlenga V."/>
            <person name="Montmayeur A."/>
            <person name="Mulrain L."/>
            <person name="Navidi A."/>
            <person name="Naylor J."/>
            <person name="Negash T."/>
            <person name="Nguyen T."/>
            <person name="Nguyen N."/>
            <person name="Nicol R."/>
            <person name="Norbu C."/>
            <person name="Norbu N."/>
            <person name="Novod N."/>
            <person name="O'Neill B."/>
            <person name="Osman S."/>
            <person name="Markiewicz E."/>
            <person name="Oyono O.L."/>
            <person name="Patti C."/>
            <person name="Phunkhang P."/>
            <person name="Pierre F."/>
            <person name="Priest M."/>
            <person name="Raghuraman S."/>
            <person name="Rege F."/>
            <person name="Reyes R."/>
            <person name="Rise C."/>
            <person name="Rogov P."/>
            <person name="Ross K."/>
            <person name="Ryan E."/>
            <person name="Settipalli S."/>
            <person name="Shea T."/>
            <person name="Sherpa N."/>
            <person name="Shi L."/>
            <person name="Shih D."/>
            <person name="Sparrow T."/>
            <person name="Spaulding J."/>
            <person name="Stalker J."/>
            <person name="Stange-Thomann N."/>
            <person name="Stavropoulos S."/>
            <person name="Stone C."/>
            <person name="Strader C."/>
            <person name="Tesfaye S."/>
            <person name="Thomson T."/>
            <person name="Thoulutsang Y."/>
            <person name="Thoulutsang D."/>
            <person name="Topham K."/>
            <person name="Topping I."/>
            <person name="Tsamla T."/>
            <person name="Vassiliev H."/>
            <person name="Vo A."/>
            <person name="Wangchuk T."/>
            <person name="Wangdi T."/>
            <person name="Weiand M."/>
            <person name="Wilkinson J."/>
            <person name="Wilson A."/>
            <person name="Yadav S."/>
            <person name="Young G."/>
            <person name="Yu Q."/>
            <person name="Zembek L."/>
            <person name="Zhong D."/>
            <person name="Zimmer A."/>
            <person name="Zwirko Z."/>
            <person name="Jaffe D.B."/>
            <person name="Alvarez P."/>
            <person name="Brockman W."/>
            <person name="Butler J."/>
            <person name="Chin C."/>
            <person name="Gnerre S."/>
            <person name="Grabherr M."/>
            <person name="Kleber M."/>
            <person name="Mauceli E."/>
            <person name="MacCallum I."/>
        </authorList>
    </citation>
    <scope>NUCLEOTIDE SEQUENCE [LARGE SCALE GENOMIC DNA]</scope>
    <source>
        <strain evidence="3">Rob3c / Tucson 14021-0248.25</strain>
    </source>
</reference>
<name>B4HQK0_DROSE</name>
<feature type="compositionally biased region" description="Polar residues" evidence="1">
    <location>
        <begin position="40"/>
        <end position="50"/>
    </location>
</feature>
<feature type="region of interest" description="Disordered" evidence="1">
    <location>
        <begin position="403"/>
        <end position="430"/>
    </location>
</feature>
<evidence type="ECO:0000313" key="3">
    <source>
        <dbReference type="Proteomes" id="UP000001292"/>
    </source>
</evidence>
<proteinExistence type="predicted"/>
<feature type="compositionally biased region" description="Polar residues" evidence="1">
    <location>
        <begin position="418"/>
        <end position="430"/>
    </location>
</feature>
<feature type="compositionally biased region" description="Polar residues" evidence="1">
    <location>
        <begin position="198"/>
        <end position="214"/>
    </location>
</feature>
<dbReference type="EMBL" id="CH480816">
    <property type="protein sequence ID" value="EDW47735.1"/>
    <property type="molecule type" value="Genomic_DNA"/>
</dbReference>
<sequence>MTSTCRATLASSSSRQTEAAVRRQLAKQPVIHRRRGRGQLNAQTGDAGNTRQEREKMRPIWESASRPLFVRSVWQEAIGRRHFILDYEPRQRQRWKRQKTRLRGNYQQSESYEILEQSVEDSVEYLDEYLLDATKLTLQQQQSLPTLGGRPGPAPSTGGGQRGEQRQQSRQSKRRAWLLSRGRTYNMEHHHIDHQSRRSSLQDATSTLSTTANNPEERLAERVLHWLDLAGRTDIVKEKVVTPPASGSAQLARSAQRMQRSHHRSMSLKRVAAAAVNHQRSVARKHSAKPPPVAPQVTSSSVSASNAKPITIIFNKEGVPVRLNRPARNIDLCTLSSSASTTRRLAGQLASARLYSGATASPLPEDSRTPPLSGRGMGSSAASDNRKQLHIFMPSLPKKGLLAAGSTTGSGMGGSGEDTLSTSFSELCQL</sequence>
<dbReference type="AlphaFoldDB" id="B4HQK0"/>
<accession>B4HQK0</accession>
<gene>
    <name evidence="2" type="primary">Dsec\GM21476</name>
    <name evidence="2" type="ORF">Dsec_GM21476</name>
</gene>